<dbReference type="PANTHER" id="PTHR10681">
    <property type="entry name" value="THIOREDOXIN PEROXIDASE"/>
    <property type="match status" value="1"/>
</dbReference>
<dbReference type="GO" id="GO:0042744">
    <property type="term" value="P:hydrogen peroxide catabolic process"/>
    <property type="evidence" value="ECO:0007669"/>
    <property type="project" value="TreeGrafter"/>
</dbReference>
<evidence type="ECO:0000313" key="14">
    <source>
        <dbReference type="Proteomes" id="UP001489004"/>
    </source>
</evidence>
<feature type="active site" description="Cysteine sulfenic acid (-SOH) intermediate; for peroxidase activity" evidence="10">
    <location>
        <position position="69"/>
    </location>
</feature>
<dbReference type="InterPro" id="IPR013766">
    <property type="entry name" value="Thioredoxin_domain"/>
</dbReference>
<evidence type="ECO:0000256" key="6">
    <source>
        <dbReference type="ARBA" id="ARBA00023284"/>
    </source>
</evidence>
<dbReference type="GO" id="GO:0045454">
    <property type="term" value="P:cell redox homeostasis"/>
    <property type="evidence" value="ECO:0007669"/>
    <property type="project" value="TreeGrafter"/>
</dbReference>
<evidence type="ECO:0000256" key="7">
    <source>
        <dbReference type="ARBA" id="ARBA00045169"/>
    </source>
</evidence>
<dbReference type="SUPFAM" id="SSF52833">
    <property type="entry name" value="Thioredoxin-like"/>
    <property type="match status" value="1"/>
</dbReference>
<evidence type="ECO:0000256" key="10">
    <source>
        <dbReference type="PIRSR" id="PIRSR000239-1"/>
    </source>
</evidence>
<dbReference type="InterPro" id="IPR036249">
    <property type="entry name" value="Thioredoxin-like_sf"/>
</dbReference>
<dbReference type="PANTHER" id="PTHR10681:SF176">
    <property type="entry name" value="THIOREDOXIN DOMAIN-CONTAINING PROTEIN"/>
    <property type="match status" value="1"/>
</dbReference>
<dbReference type="InterPro" id="IPR000866">
    <property type="entry name" value="AhpC/TSA"/>
</dbReference>
<evidence type="ECO:0000256" key="9">
    <source>
        <dbReference type="PIRNR" id="PIRNR000239"/>
    </source>
</evidence>
<comment type="similarity">
    <text evidence="1">Belongs to the peroxiredoxin family. AhpC/Prx1 subfamily.</text>
</comment>
<accession>A0AAW1PKE0</accession>
<dbReference type="GO" id="GO:0008379">
    <property type="term" value="F:thioredoxin peroxidase activity"/>
    <property type="evidence" value="ECO:0007669"/>
    <property type="project" value="TreeGrafter"/>
</dbReference>
<name>A0AAW1PKE0_9CHLO</name>
<dbReference type="GO" id="GO:0006979">
    <property type="term" value="P:response to oxidative stress"/>
    <property type="evidence" value="ECO:0007669"/>
    <property type="project" value="TreeGrafter"/>
</dbReference>
<keyword evidence="6 9" id="KW-0676">Redox-active center</keyword>
<dbReference type="EC" id="1.11.1.24" evidence="9"/>
<dbReference type="InterPro" id="IPR024706">
    <property type="entry name" value="Peroxiredoxin_AhpC-typ"/>
</dbReference>
<comment type="caution">
    <text evidence="13">The sequence shown here is derived from an EMBL/GenBank/DDBJ whole genome shotgun (WGS) entry which is preliminary data.</text>
</comment>
<dbReference type="InterPro" id="IPR050217">
    <property type="entry name" value="Peroxiredoxin"/>
</dbReference>
<dbReference type="EMBL" id="JALJOR010000010">
    <property type="protein sequence ID" value="KAK9810069.1"/>
    <property type="molecule type" value="Genomic_DNA"/>
</dbReference>
<dbReference type="GO" id="GO:0005829">
    <property type="term" value="C:cytosol"/>
    <property type="evidence" value="ECO:0007669"/>
    <property type="project" value="TreeGrafter"/>
</dbReference>
<dbReference type="AlphaFoldDB" id="A0AAW1PKE0"/>
<dbReference type="PIRSF" id="PIRSF000239">
    <property type="entry name" value="AHPC"/>
    <property type="match status" value="1"/>
</dbReference>
<keyword evidence="14" id="KW-1185">Reference proteome</keyword>
<dbReference type="InterPro" id="IPR019479">
    <property type="entry name" value="Peroxiredoxin_C"/>
</dbReference>
<keyword evidence="3 9" id="KW-0049">Antioxidant</keyword>
<evidence type="ECO:0000259" key="12">
    <source>
        <dbReference type="PROSITE" id="PS51352"/>
    </source>
</evidence>
<comment type="catalytic activity">
    <reaction evidence="8 9">
        <text>a hydroperoxide + [thioredoxin]-dithiol = an alcohol + [thioredoxin]-disulfide + H2O</text>
        <dbReference type="Rhea" id="RHEA:62620"/>
        <dbReference type="Rhea" id="RHEA-COMP:10698"/>
        <dbReference type="Rhea" id="RHEA-COMP:10700"/>
        <dbReference type="ChEBI" id="CHEBI:15377"/>
        <dbReference type="ChEBI" id="CHEBI:29950"/>
        <dbReference type="ChEBI" id="CHEBI:30879"/>
        <dbReference type="ChEBI" id="CHEBI:35924"/>
        <dbReference type="ChEBI" id="CHEBI:50058"/>
        <dbReference type="EC" id="1.11.1.24"/>
    </reaction>
</comment>
<dbReference type="Pfam" id="PF00578">
    <property type="entry name" value="AhpC-TSA"/>
    <property type="match status" value="1"/>
</dbReference>
<comment type="function">
    <text evidence="7">Thiol-specific peroxidase that catalyzes the reduction of hydrogen peroxide and organic hydroperoxides to water and alcohols, respectively. Plays a role in cell protection against oxidative stress by detoxifying peroxides. May be an antioxidant enzyme particularly in the developing shoot and photosynthesizing leaf.</text>
</comment>
<dbReference type="Proteomes" id="UP001489004">
    <property type="component" value="Unassembled WGS sequence"/>
</dbReference>
<evidence type="ECO:0000256" key="3">
    <source>
        <dbReference type="ARBA" id="ARBA00022862"/>
    </source>
</evidence>
<dbReference type="PROSITE" id="PS51352">
    <property type="entry name" value="THIOREDOXIN_2"/>
    <property type="match status" value="1"/>
</dbReference>
<feature type="chain" id="PRO_5043598264" description="Peroxiredoxin" evidence="11">
    <location>
        <begin position="23"/>
        <end position="232"/>
    </location>
</feature>
<dbReference type="CDD" id="cd03015">
    <property type="entry name" value="PRX_Typ2cys"/>
    <property type="match status" value="1"/>
</dbReference>
<evidence type="ECO:0000256" key="8">
    <source>
        <dbReference type="ARBA" id="ARBA00049091"/>
    </source>
</evidence>
<keyword evidence="2 9" id="KW-0575">Peroxidase</keyword>
<reference evidence="13 14" key="1">
    <citation type="journal article" date="2024" name="Nat. Commun.">
        <title>Phylogenomics reveals the evolutionary origins of lichenization in chlorophyte algae.</title>
        <authorList>
            <person name="Puginier C."/>
            <person name="Libourel C."/>
            <person name="Otte J."/>
            <person name="Skaloud P."/>
            <person name="Haon M."/>
            <person name="Grisel S."/>
            <person name="Petersen M."/>
            <person name="Berrin J.G."/>
            <person name="Delaux P.M."/>
            <person name="Dal Grande F."/>
            <person name="Keller J."/>
        </authorList>
    </citation>
    <scope>NUCLEOTIDE SEQUENCE [LARGE SCALE GENOMIC DNA]</scope>
    <source>
        <strain evidence="13 14">SAG 2043</strain>
    </source>
</reference>
<protein>
    <recommendedName>
        <fullName evidence="9">Peroxiredoxin</fullName>
        <ecNumber evidence="9">1.11.1.24</ecNumber>
    </recommendedName>
</protein>
<feature type="signal peptide" evidence="11">
    <location>
        <begin position="1"/>
        <end position="22"/>
    </location>
</feature>
<proteinExistence type="inferred from homology"/>
<dbReference type="Pfam" id="PF10417">
    <property type="entry name" value="1-cysPrx_C"/>
    <property type="match status" value="1"/>
</dbReference>
<dbReference type="GO" id="GO:0033554">
    <property type="term" value="P:cellular response to stress"/>
    <property type="evidence" value="ECO:0007669"/>
    <property type="project" value="TreeGrafter"/>
</dbReference>
<keyword evidence="5" id="KW-1015">Disulfide bond</keyword>
<keyword evidence="11" id="KW-0732">Signal</keyword>
<evidence type="ECO:0000313" key="13">
    <source>
        <dbReference type="EMBL" id="KAK9810069.1"/>
    </source>
</evidence>
<dbReference type="FunFam" id="3.40.30.10:FF:000003">
    <property type="entry name" value="Peroxiredoxin 1"/>
    <property type="match status" value="1"/>
</dbReference>
<evidence type="ECO:0000256" key="4">
    <source>
        <dbReference type="ARBA" id="ARBA00023002"/>
    </source>
</evidence>
<dbReference type="Gene3D" id="3.40.30.10">
    <property type="entry name" value="Glutaredoxin"/>
    <property type="match status" value="1"/>
</dbReference>
<gene>
    <name evidence="13" type="ORF">WJX72_004310</name>
</gene>
<organism evidence="13 14">
    <name type="scientific">[Myrmecia] bisecta</name>
    <dbReference type="NCBI Taxonomy" id="41462"/>
    <lineage>
        <taxon>Eukaryota</taxon>
        <taxon>Viridiplantae</taxon>
        <taxon>Chlorophyta</taxon>
        <taxon>core chlorophytes</taxon>
        <taxon>Trebouxiophyceae</taxon>
        <taxon>Trebouxiales</taxon>
        <taxon>Trebouxiaceae</taxon>
        <taxon>Myrmecia</taxon>
    </lineage>
</organism>
<keyword evidence="4 9" id="KW-0560">Oxidoreductase</keyword>
<sequence>MARSLLLACSVLAYLLNSAVQGALNPRQQAPNFTAHAVVNATFTKLSLSDYVGKYAILLFYPFDFTFVCPTELVAYSDSVASFRQAGAEVLAISTDSHHTHLAWVKTPRSAGGLGHINLPLVADISKKISSDYGVLVTDSQDDLFGAALRGIFIIDTKGIIRSTQVNDEAVGRNVAETLRLVKALQYADLHGEGCPVNWQPGDATVIPDPDASKTFFTKWSTAHKEEDDVDL</sequence>
<evidence type="ECO:0000256" key="2">
    <source>
        <dbReference type="ARBA" id="ARBA00022559"/>
    </source>
</evidence>
<evidence type="ECO:0000256" key="11">
    <source>
        <dbReference type="SAM" id="SignalP"/>
    </source>
</evidence>
<evidence type="ECO:0000256" key="1">
    <source>
        <dbReference type="ARBA" id="ARBA00009796"/>
    </source>
</evidence>
<evidence type="ECO:0000256" key="5">
    <source>
        <dbReference type="ARBA" id="ARBA00023157"/>
    </source>
</evidence>
<feature type="domain" description="Thioredoxin" evidence="12">
    <location>
        <begin position="24"/>
        <end position="187"/>
    </location>
</feature>